<dbReference type="OrthoDB" id="9792137at2"/>
<dbReference type="SUPFAM" id="SSF56529">
    <property type="entry name" value="FAH"/>
    <property type="match status" value="1"/>
</dbReference>
<proteinExistence type="predicted"/>
<dbReference type="EMBL" id="RBZU01000009">
    <property type="protein sequence ID" value="RKP50319.1"/>
    <property type="molecule type" value="Genomic_DNA"/>
</dbReference>
<dbReference type="Pfam" id="PF01557">
    <property type="entry name" value="FAA_hydrolase"/>
    <property type="match status" value="1"/>
</dbReference>
<reference evidence="3 4" key="1">
    <citation type="submission" date="2018-10" db="EMBL/GenBank/DDBJ databases">
        <title>Robbsia sp. DHC34, isolated from soil.</title>
        <authorList>
            <person name="Gao Z.-H."/>
            <person name="Qiu L.-H."/>
        </authorList>
    </citation>
    <scope>NUCLEOTIDE SEQUENCE [LARGE SCALE GENOMIC DNA]</scope>
    <source>
        <strain evidence="3 4">DHC34</strain>
    </source>
</reference>
<dbReference type="GO" id="GO:0005737">
    <property type="term" value="C:cytoplasm"/>
    <property type="evidence" value="ECO:0007669"/>
    <property type="project" value="TreeGrafter"/>
</dbReference>
<dbReference type="AlphaFoldDB" id="A0A494XQ80"/>
<accession>A0A494XQ80</accession>
<dbReference type="InterPro" id="IPR050772">
    <property type="entry name" value="Hydratase-Decarb/MhpD_sf"/>
</dbReference>
<comment type="caution">
    <text evidence="3">The sequence shown here is derived from an EMBL/GenBank/DDBJ whole genome shotgun (WGS) entry which is preliminary data.</text>
</comment>
<dbReference type="Gene3D" id="3.90.850.10">
    <property type="entry name" value="Fumarylacetoacetase-like, C-terminal domain"/>
    <property type="match status" value="1"/>
</dbReference>
<protein>
    <submittedName>
        <fullName evidence="3">2-keto-4-pentenoate hydratase</fullName>
    </submittedName>
</protein>
<dbReference type="GO" id="GO:0008684">
    <property type="term" value="F:2-oxopent-4-enoate hydratase activity"/>
    <property type="evidence" value="ECO:0007669"/>
    <property type="project" value="TreeGrafter"/>
</dbReference>
<name>A0A494XQ80_9BURK</name>
<dbReference type="InterPro" id="IPR011234">
    <property type="entry name" value="Fumarylacetoacetase-like_C"/>
</dbReference>
<gene>
    <name evidence="3" type="ORF">D7S86_19610</name>
</gene>
<evidence type="ECO:0000313" key="3">
    <source>
        <dbReference type="EMBL" id="RKP50319.1"/>
    </source>
</evidence>
<dbReference type="RefSeq" id="WP_121088537.1">
    <property type="nucleotide sequence ID" value="NZ_RBZU01000009.1"/>
</dbReference>
<evidence type="ECO:0000256" key="1">
    <source>
        <dbReference type="ARBA" id="ARBA00023239"/>
    </source>
</evidence>
<dbReference type="PANTHER" id="PTHR30143:SF0">
    <property type="entry name" value="2-KETO-4-PENTENOATE HYDRATASE"/>
    <property type="match status" value="1"/>
</dbReference>
<dbReference type="InterPro" id="IPR036663">
    <property type="entry name" value="Fumarylacetoacetase_C_sf"/>
</dbReference>
<evidence type="ECO:0000259" key="2">
    <source>
        <dbReference type="Pfam" id="PF01557"/>
    </source>
</evidence>
<sequence>MTPEQIQDAARALRTAATTHAYIAPLRDTYPDMTLDDAYAVQRENTQARLAEGRRITGCKIGLTSVAVQRQLGVDQPDFGVLFDDMGYGDSEPIPASGLTQAKIEAEIAFVLGRDLDASHAGLVDVLGAIDYALPALEIVGSRIANWNIGIVDTVADNASSSAFVLGGRPVKLDAFDPRLCGMVLERRGEPVSVGAGAACLGHPLNAVVWLARTMARRGQPLRAGSVVLSGALGPMAPVTPGDVFEARIDGLGSVRAVFEPILNEAAR</sequence>
<dbReference type="PANTHER" id="PTHR30143">
    <property type="entry name" value="ACID HYDRATASE"/>
    <property type="match status" value="1"/>
</dbReference>
<evidence type="ECO:0000313" key="4">
    <source>
        <dbReference type="Proteomes" id="UP000270342"/>
    </source>
</evidence>
<keyword evidence="4" id="KW-1185">Reference proteome</keyword>
<dbReference type="Proteomes" id="UP000270342">
    <property type="component" value="Unassembled WGS sequence"/>
</dbReference>
<organism evidence="3 4">
    <name type="scientific">Pararobbsia silviterrae</name>
    <dbReference type="NCBI Taxonomy" id="1792498"/>
    <lineage>
        <taxon>Bacteria</taxon>
        <taxon>Pseudomonadati</taxon>
        <taxon>Pseudomonadota</taxon>
        <taxon>Betaproteobacteria</taxon>
        <taxon>Burkholderiales</taxon>
        <taxon>Burkholderiaceae</taxon>
        <taxon>Pararobbsia</taxon>
    </lineage>
</organism>
<feature type="domain" description="Fumarylacetoacetase-like C-terminal" evidence="2">
    <location>
        <begin position="83"/>
        <end position="257"/>
    </location>
</feature>
<keyword evidence="1" id="KW-0456">Lyase</keyword>